<evidence type="ECO:0000256" key="8">
    <source>
        <dbReference type="PIRSR" id="PIRSR606539-1"/>
    </source>
</evidence>
<dbReference type="NCBIfam" id="TIGR01652">
    <property type="entry name" value="ATPase-Plipid"/>
    <property type="match status" value="1"/>
</dbReference>
<sequence length="441" mass="49664">NHIVGNEGTTLERDTEIPQTADSADYVPIALPKDEHGVPNERIVFANNAQRNAGYQYKDNFVTTAKYSVLTFLPINLFEQFQRIANVYFLLLIILQLIPQISALNPITTAFPLLLVLCVTAIKDGFDDYARHQSDKEVNTREVEVMRSEGAWQVVQWREVLTGDIVRVEQDDPIACDLLCIATSDENGDCFVETAELDGETNLKLRVALKETATAYQEDSSLNNLQGFVRCEPPNTDLHYYKGTFQLPGHPRLPLDNDNLLLRGMTLRNTKWVTGLAIFTGHETKLMKNASGTQFKRTKIDIQTNRLIIYIFGLLTILCTISGIGSGLWAKNTGEDFEIYLPFETGLDSPAVIGTLAFFTFIILYSTLVPISLYVSVEFIRLGQSFLIDWDLNMYHVESDTPAKARTTTLNEELGQIEYVFSDKTGTLTQNVMRFLKCSVQ</sequence>
<evidence type="ECO:0000256" key="5">
    <source>
        <dbReference type="ARBA" id="ARBA00022967"/>
    </source>
</evidence>
<keyword evidence="7 11" id="KW-0472">Membrane</keyword>
<evidence type="ECO:0000256" key="7">
    <source>
        <dbReference type="ARBA" id="ARBA00023136"/>
    </source>
</evidence>
<dbReference type="FunFam" id="3.40.50.1000:FF:000001">
    <property type="entry name" value="Phospholipid-transporting ATPase IC"/>
    <property type="match status" value="1"/>
</dbReference>
<dbReference type="EMBL" id="KQ243612">
    <property type="protein sequence ID" value="KNC75458.1"/>
    <property type="molecule type" value="Genomic_DNA"/>
</dbReference>
<dbReference type="OrthoDB" id="377733at2759"/>
<evidence type="ECO:0000256" key="1">
    <source>
        <dbReference type="ARBA" id="ARBA00004141"/>
    </source>
</evidence>
<keyword evidence="4 9" id="KW-0067">ATP-binding</keyword>
<dbReference type="Gene3D" id="2.70.150.10">
    <property type="entry name" value="Calcium-transporting ATPase, cytoplasmic transduction domain A"/>
    <property type="match status" value="1"/>
</dbReference>
<dbReference type="eggNOG" id="KOG0206">
    <property type="taxonomic scope" value="Eukaryota"/>
</dbReference>
<feature type="binding site" evidence="9">
    <location>
        <position position="425"/>
    </location>
    <ligand>
        <name>ATP</name>
        <dbReference type="ChEBI" id="CHEBI:30616"/>
    </ligand>
</feature>
<evidence type="ECO:0000256" key="11">
    <source>
        <dbReference type="RuleBase" id="RU362033"/>
    </source>
</evidence>
<keyword evidence="6 11" id="KW-1133">Transmembrane helix</keyword>
<comment type="similarity">
    <text evidence="11">Belongs to the cation transport ATPase (P-type) (TC 3.A.3) family. Type IV subfamily.</text>
</comment>
<keyword evidence="10" id="KW-0479">Metal-binding</keyword>
<comment type="subcellular location">
    <subcellularLocation>
        <location evidence="1 11">Membrane</location>
        <topology evidence="1 11">Multi-pass membrane protein</topology>
    </subcellularLocation>
</comment>
<dbReference type="GO" id="GO:0000287">
    <property type="term" value="F:magnesium ion binding"/>
    <property type="evidence" value="ECO:0007669"/>
    <property type="project" value="UniProtKB-UniRule"/>
</dbReference>
<evidence type="ECO:0000313" key="14">
    <source>
        <dbReference type="EMBL" id="KNC75458.1"/>
    </source>
</evidence>
<feature type="binding site" evidence="9">
    <location>
        <position position="423"/>
    </location>
    <ligand>
        <name>ATP</name>
        <dbReference type="ChEBI" id="CHEBI:30616"/>
    </ligand>
</feature>
<dbReference type="InterPro" id="IPR008250">
    <property type="entry name" value="ATPase_P-typ_transduc_dom_A_sf"/>
</dbReference>
<dbReference type="InterPro" id="IPR032631">
    <property type="entry name" value="P-type_ATPase_N"/>
</dbReference>
<dbReference type="EC" id="7.6.2.1" evidence="11"/>
<evidence type="ECO:0000256" key="2">
    <source>
        <dbReference type="ARBA" id="ARBA00022692"/>
    </source>
</evidence>
<proteinExistence type="inferred from homology"/>
<feature type="binding site" evidence="10">
    <location>
        <position position="425"/>
    </location>
    <ligand>
        <name>Mg(2+)</name>
        <dbReference type="ChEBI" id="CHEBI:18420"/>
    </ligand>
</feature>
<protein>
    <recommendedName>
        <fullName evidence="11">Phospholipid-transporting ATPase</fullName>
        <ecNumber evidence="11">7.6.2.1</ecNumber>
    </recommendedName>
</protein>
<evidence type="ECO:0000313" key="15">
    <source>
        <dbReference type="Proteomes" id="UP000054560"/>
    </source>
</evidence>
<dbReference type="Pfam" id="PF16209">
    <property type="entry name" value="PhoLip_ATPase_N"/>
    <property type="match status" value="1"/>
</dbReference>
<keyword evidence="2 11" id="KW-0812">Transmembrane</keyword>
<dbReference type="STRING" id="667725.A0A0L0FHD5"/>
<keyword evidence="5 11" id="KW-1278">Translocase</keyword>
<dbReference type="GeneID" id="25912521"/>
<comment type="caution">
    <text evidence="11">Lacks conserved residue(s) required for the propagation of feature annotation.</text>
</comment>
<reference evidence="14 15" key="1">
    <citation type="submission" date="2011-02" db="EMBL/GenBank/DDBJ databases">
        <title>The Genome Sequence of Sphaeroforma arctica JP610.</title>
        <authorList>
            <consortium name="The Broad Institute Genome Sequencing Platform"/>
            <person name="Russ C."/>
            <person name="Cuomo C."/>
            <person name="Young S.K."/>
            <person name="Zeng Q."/>
            <person name="Gargeya S."/>
            <person name="Alvarado L."/>
            <person name="Berlin A."/>
            <person name="Chapman S.B."/>
            <person name="Chen Z."/>
            <person name="Freedman E."/>
            <person name="Gellesch M."/>
            <person name="Goldberg J."/>
            <person name="Griggs A."/>
            <person name="Gujja S."/>
            <person name="Heilman E."/>
            <person name="Heiman D."/>
            <person name="Howarth C."/>
            <person name="Mehta T."/>
            <person name="Neiman D."/>
            <person name="Pearson M."/>
            <person name="Roberts A."/>
            <person name="Saif S."/>
            <person name="Shea T."/>
            <person name="Shenoy N."/>
            <person name="Sisk P."/>
            <person name="Stolte C."/>
            <person name="Sykes S."/>
            <person name="White J."/>
            <person name="Yandava C."/>
            <person name="Burger G."/>
            <person name="Gray M.W."/>
            <person name="Holland P.W.H."/>
            <person name="King N."/>
            <person name="Lang F.B.F."/>
            <person name="Roger A.J."/>
            <person name="Ruiz-Trillo I."/>
            <person name="Haas B."/>
            <person name="Nusbaum C."/>
            <person name="Birren B."/>
        </authorList>
    </citation>
    <scope>NUCLEOTIDE SEQUENCE [LARGE SCALE GENOMIC DNA]</scope>
    <source>
        <strain evidence="14 15">JP610</strain>
    </source>
</reference>
<dbReference type="SUPFAM" id="SSF81653">
    <property type="entry name" value="Calcium ATPase, transduction domain A"/>
    <property type="match status" value="1"/>
</dbReference>
<feature type="transmembrane region" description="Helical" evidence="11">
    <location>
        <begin position="350"/>
        <end position="375"/>
    </location>
</feature>
<evidence type="ECO:0000256" key="10">
    <source>
        <dbReference type="PIRSR" id="PIRSR606539-3"/>
    </source>
</evidence>
<feature type="binding site" evidence="9">
    <location>
        <position position="424"/>
    </location>
    <ligand>
        <name>ATP</name>
        <dbReference type="ChEBI" id="CHEBI:30616"/>
    </ligand>
</feature>
<feature type="active site" description="4-aspartylphosphate intermediate" evidence="8">
    <location>
        <position position="423"/>
    </location>
</feature>
<dbReference type="InterPro" id="IPR059000">
    <property type="entry name" value="ATPase_P-type_domA"/>
</dbReference>
<dbReference type="RefSeq" id="XP_014149360.1">
    <property type="nucleotide sequence ID" value="XM_014293885.1"/>
</dbReference>
<dbReference type="Pfam" id="PF00122">
    <property type="entry name" value="E1-E2_ATPase"/>
    <property type="match status" value="1"/>
</dbReference>
<feature type="binding site" evidence="10">
    <location>
        <position position="423"/>
    </location>
    <ligand>
        <name>Mg(2+)</name>
        <dbReference type="ChEBI" id="CHEBI:18420"/>
    </ligand>
</feature>
<dbReference type="InterPro" id="IPR006539">
    <property type="entry name" value="P-type_ATPase_IV"/>
</dbReference>
<name>A0A0L0FHD5_9EUKA</name>
<dbReference type="GO" id="GO:0140326">
    <property type="term" value="F:ATPase-coupled intramembrane lipid transporter activity"/>
    <property type="evidence" value="ECO:0007669"/>
    <property type="project" value="UniProtKB-EC"/>
</dbReference>
<keyword evidence="3 9" id="KW-0547">Nucleotide-binding</keyword>
<dbReference type="Proteomes" id="UP000054560">
    <property type="component" value="Unassembled WGS sequence"/>
</dbReference>
<dbReference type="SUPFAM" id="SSF81665">
    <property type="entry name" value="Calcium ATPase, transmembrane domain M"/>
    <property type="match status" value="1"/>
</dbReference>
<dbReference type="PANTHER" id="PTHR24092">
    <property type="entry name" value="PROBABLE PHOSPHOLIPID-TRANSPORTING ATPASE"/>
    <property type="match status" value="1"/>
</dbReference>
<comment type="cofactor">
    <cofactor evidence="10">
        <name>Mg(2+)</name>
        <dbReference type="ChEBI" id="CHEBI:18420"/>
    </cofactor>
</comment>
<dbReference type="GO" id="GO:0007030">
    <property type="term" value="P:Golgi organization"/>
    <property type="evidence" value="ECO:0007669"/>
    <property type="project" value="TreeGrafter"/>
</dbReference>
<evidence type="ECO:0000256" key="4">
    <source>
        <dbReference type="ARBA" id="ARBA00022840"/>
    </source>
</evidence>
<keyword evidence="15" id="KW-1185">Reference proteome</keyword>
<evidence type="ECO:0000256" key="6">
    <source>
        <dbReference type="ARBA" id="ARBA00022989"/>
    </source>
</evidence>
<dbReference type="PANTHER" id="PTHR24092:SF190">
    <property type="entry name" value="PHOSPHOLIPID-TRANSPORTING ATPASE"/>
    <property type="match status" value="1"/>
</dbReference>
<accession>A0A0L0FHD5</accession>
<gene>
    <name evidence="14" type="ORF">SARC_12017</name>
</gene>
<dbReference type="GO" id="GO:0045332">
    <property type="term" value="P:phospholipid translocation"/>
    <property type="evidence" value="ECO:0007669"/>
    <property type="project" value="TreeGrafter"/>
</dbReference>
<feature type="non-terminal residue" evidence="14">
    <location>
        <position position="441"/>
    </location>
</feature>
<evidence type="ECO:0000259" key="12">
    <source>
        <dbReference type="Pfam" id="PF00122"/>
    </source>
</evidence>
<dbReference type="GO" id="GO:0005802">
    <property type="term" value="C:trans-Golgi network"/>
    <property type="evidence" value="ECO:0007669"/>
    <property type="project" value="TreeGrafter"/>
</dbReference>
<organism evidence="14 15">
    <name type="scientific">Sphaeroforma arctica JP610</name>
    <dbReference type="NCBI Taxonomy" id="667725"/>
    <lineage>
        <taxon>Eukaryota</taxon>
        <taxon>Ichthyosporea</taxon>
        <taxon>Ichthyophonida</taxon>
        <taxon>Sphaeroforma</taxon>
    </lineage>
</organism>
<comment type="catalytic activity">
    <reaction evidence="11">
        <text>ATP + H2O + phospholipidSide 1 = ADP + phosphate + phospholipidSide 2.</text>
        <dbReference type="EC" id="7.6.2.1"/>
    </reaction>
</comment>
<dbReference type="InterPro" id="IPR018303">
    <property type="entry name" value="ATPase_P-typ_P_site"/>
</dbReference>
<dbReference type="AlphaFoldDB" id="A0A0L0FHD5"/>
<feature type="transmembrane region" description="Helical" evidence="11">
    <location>
        <begin position="107"/>
        <end position="126"/>
    </location>
</feature>
<feature type="transmembrane region" description="Helical" evidence="11">
    <location>
        <begin position="307"/>
        <end position="330"/>
    </location>
</feature>
<feature type="domain" description="P-type ATPase A" evidence="12">
    <location>
        <begin position="139"/>
        <end position="202"/>
    </location>
</feature>
<feature type="non-terminal residue" evidence="14">
    <location>
        <position position="1"/>
    </location>
</feature>
<dbReference type="PROSITE" id="PS00154">
    <property type="entry name" value="ATPASE_E1_E2"/>
    <property type="match status" value="1"/>
</dbReference>
<dbReference type="GO" id="GO:0005524">
    <property type="term" value="F:ATP binding"/>
    <property type="evidence" value="ECO:0007669"/>
    <property type="project" value="UniProtKB-UniRule"/>
</dbReference>
<evidence type="ECO:0000259" key="13">
    <source>
        <dbReference type="Pfam" id="PF16209"/>
    </source>
</evidence>
<dbReference type="InterPro" id="IPR023298">
    <property type="entry name" value="ATPase_P-typ_TM_dom_sf"/>
</dbReference>
<dbReference type="GO" id="GO:0005886">
    <property type="term" value="C:plasma membrane"/>
    <property type="evidence" value="ECO:0007669"/>
    <property type="project" value="TreeGrafter"/>
</dbReference>
<feature type="domain" description="P-type ATPase N-terminal" evidence="13">
    <location>
        <begin position="44"/>
        <end position="109"/>
    </location>
</feature>
<feature type="transmembrane region" description="Helical" evidence="11">
    <location>
        <begin position="84"/>
        <end position="101"/>
    </location>
</feature>
<keyword evidence="10 11" id="KW-0460">Magnesium</keyword>
<evidence type="ECO:0000256" key="3">
    <source>
        <dbReference type="ARBA" id="ARBA00022741"/>
    </source>
</evidence>
<evidence type="ECO:0000256" key="9">
    <source>
        <dbReference type="PIRSR" id="PIRSR606539-2"/>
    </source>
</evidence>